<evidence type="ECO:0000256" key="8">
    <source>
        <dbReference type="ARBA" id="ARBA00023170"/>
    </source>
</evidence>
<dbReference type="Pfam" id="PF07715">
    <property type="entry name" value="Plug"/>
    <property type="match status" value="1"/>
</dbReference>
<name>A0A0X3AP04_9FLAO</name>
<dbReference type="AlphaFoldDB" id="A0A0X3AP04"/>
<dbReference type="SUPFAM" id="SSF56935">
    <property type="entry name" value="Porins"/>
    <property type="match status" value="1"/>
</dbReference>
<evidence type="ECO:0000256" key="5">
    <source>
        <dbReference type="ARBA" id="ARBA00022729"/>
    </source>
</evidence>
<dbReference type="GO" id="GO:0009279">
    <property type="term" value="C:cell outer membrane"/>
    <property type="evidence" value="ECO:0007669"/>
    <property type="project" value="UniProtKB-SubCell"/>
</dbReference>
<dbReference type="InterPro" id="IPR000531">
    <property type="entry name" value="Beta-barrel_TonB"/>
</dbReference>
<organism evidence="14 15">
    <name type="scientific">Apibacter mensalis</name>
    <dbReference type="NCBI Taxonomy" id="1586267"/>
    <lineage>
        <taxon>Bacteria</taxon>
        <taxon>Pseudomonadati</taxon>
        <taxon>Bacteroidota</taxon>
        <taxon>Flavobacteriia</taxon>
        <taxon>Flavobacteriales</taxon>
        <taxon>Weeksellaceae</taxon>
        <taxon>Apibacter</taxon>
    </lineage>
</organism>
<evidence type="ECO:0000256" key="2">
    <source>
        <dbReference type="ARBA" id="ARBA00022448"/>
    </source>
</evidence>
<dbReference type="PANTHER" id="PTHR30069:SF29">
    <property type="entry name" value="HEMOGLOBIN AND HEMOGLOBIN-HAPTOGLOBIN-BINDING PROTEIN 1-RELATED"/>
    <property type="match status" value="1"/>
</dbReference>
<evidence type="ECO:0000256" key="4">
    <source>
        <dbReference type="ARBA" id="ARBA00022692"/>
    </source>
</evidence>
<dbReference type="GO" id="GO:0015344">
    <property type="term" value="F:siderophore uptake transmembrane transporter activity"/>
    <property type="evidence" value="ECO:0007669"/>
    <property type="project" value="TreeGrafter"/>
</dbReference>
<dbReference type="Proteomes" id="UP000182761">
    <property type="component" value="Unassembled WGS sequence"/>
</dbReference>
<evidence type="ECO:0000256" key="7">
    <source>
        <dbReference type="ARBA" id="ARBA00023136"/>
    </source>
</evidence>
<dbReference type="InterPro" id="IPR012910">
    <property type="entry name" value="Plug_dom"/>
</dbReference>
<comment type="subcellular location">
    <subcellularLocation>
        <location evidence="1 10">Cell outer membrane</location>
        <topology evidence="1 10">Multi-pass membrane protein</topology>
    </subcellularLocation>
</comment>
<dbReference type="Gene3D" id="2.40.170.20">
    <property type="entry name" value="TonB-dependent receptor, beta-barrel domain"/>
    <property type="match status" value="1"/>
</dbReference>
<evidence type="ECO:0000256" key="11">
    <source>
        <dbReference type="RuleBase" id="RU003357"/>
    </source>
</evidence>
<evidence type="ECO:0000256" key="6">
    <source>
        <dbReference type="ARBA" id="ARBA00023077"/>
    </source>
</evidence>
<evidence type="ECO:0000313" key="15">
    <source>
        <dbReference type="Proteomes" id="UP000182761"/>
    </source>
</evidence>
<evidence type="ECO:0000256" key="1">
    <source>
        <dbReference type="ARBA" id="ARBA00004571"/>
    </source>
</evidence>
<dbReference type="GO" id="GO:0044718">
    <property type="term" value="P:siderophore transmembrane transport"/>
    <property type="evidence" value="ECO:0007669"/>
    <property type="project" value="TreeGrafter"/>
</dbReference>
<gene>
    <name evidence="14" type="ORF">Ga0061079_102169</name>
</gene>
<evidence type="ECO:0000259" key="13">
    <source>
        <dbReference type="Pfam" id="PF07715"/>
    </source>
</evidence>
<evidence type="ECO:0000256" key="10">
    <source>
        <dbReference type="PROSITE-ProRule" id="PRU01360"/>
    </source>
</evidence>
<evidence type="ECO:0000259" key="12">
    <source>
        <dbReference type="Pfam" id="PF00593"/>
    </source>
</evidence>
<dbReference type="EMBL" id="FCOR01000002">
    <property type="protein sequence ID" value="CVK15618.1"/>
    <property type="molecule type" value="Genomic_DNA"/>
</dbReference>
<evidence type="ECO:0000313" key="14">
    <source>
        <dbReference type="EMBL" id="CVK15618.1"/>
    </source>
</evidence>
<dbReference type="InterPro" id="IPR039426">
    <property type="entry name" value="TonB-dep_rcpt-like"/>
</dbReference>
<proteinExistence type="inferred from homology"/>
<keyword evidence="9 10" id="KW-0998">Cell outer membrane</keyword>
<sequence length="660" mass="75724">MSSLSYSQEKKDSLKITELQEVVATGKRNDKGIIPYQELKGKELENRASSSVADAVRLFSGIQLRDYGGVGGIKTVNIRGMGSEHVGVFYDGIQVGNAQNGMVDLGKFSMDNLESISVYNGQKSQIFQSAKDFGSSGSIYLTTKRPVFTELKKTNINATYRSGSFQLINPSILWEQKLSSSVTSSLNIEYINSDGKYIYQQKKGNWDTIAIRQNGNISAFRAEGSLFGIFTDGTWNVKGYYYDSDRGIPGAVLKNSYKRYQFAQQWDRNFFLQGSLEKLISSKYKILINTKFAHDFLHYKNLEVFKDPKWGDKFSNLINNTYKQEEIYISTAQQISLFSFWDISLSADYQNNSMNADLKNFSSPKRNTEMIALASSLHFANIKLQSSVLGTFVQEKTNSNNSTGTASDKSEFTPALFFNYKPLRSIDLSIHSFYKRIFRMPTFNDLYYTDFGNSNLKPEYTNQFDVGLNLNKNFTSSLFSHIDFTIDAYYNTVRNKIIAYPKGQQFRWTMLNFGKSRIRGLDISTQTSWLIKDILFSTRITYTYEDAQNLSSPVLNYKNQLPYIPWNSGSLVFGCVYKDWNFNYSFMYTGERYNSPANNIDNLVKAWYTHDIQLSKEFILTYIQCKASLQINNIFNKFYDIVANYPMPGRNYKIIIKFNI</sequence>
<dbReference type="Gene3D" id="2.170.130.10">
    <property type="entry name" value="TonB-dependent receptor, plug domain"/>
    <property type="match status" value="1"/>
</dbReference>
<dbReference type="Pfam" id="PF00593">
    <property type="entry name" value="TonB_dep_Rec_b-barrel"/>
    <property type="match status" value="1"/>
</dbReference>
<feature type="domain" description="TonB-dependent receptor plug" evidence="13">
    <location>
        <begin position="37"/>
        <end position="129"/>
    </location>
</feature>
<keyword evidence="7 10" id="KW-0472">Membrane</keyword>
<keyword evidence="8 14" id="KW-0675">Receptor</keyword>
<evidence type="ECO:0000256" key="9">
    <source>
        <dbReference type="ARBA" id="ARBA00023237"/>
    </source>
</evidence>
<dbReference type="PANTHER" id="PTHR30069">
    <property type="entry name" value="TONB-DEPENDENT OUTER MEMBRANE RECEPTOR"/>
    <property type="match status" value="1"/>
</dbReference>
<protein>
    <submittedName>
        <fullName evidence="14">Outer membrane cobalamin receptor protein</fullName>
    </submittedName>
</protein>
<keyword evidence="4 10" id="KW-0812">Transmembrane</keyword>
<dbReference type="PROSITE" id="PS52016">
    <property type="entry name" value="TONB_DEPENDENT_REC_3"/>
    <property type="match status" value="1"/>
</dbReference>
<comment type="similarity">
    <text evidence="10 11">Belongs to the TonB-dependent receptor family.</text>
</comment>
<keyword evidence="2 10" id="KW-0813">Transport</keyword>
<keyword evidence="5" id="KW-0732">Signal</keyword>
<dbReference type="InterPro" id="IPR037066">
    <property type="entry name" value="Plug_dom_sf"/>
</dbReference>
<dbReference type="InterPro" id="IPR036942">
    <property type="entry name" value="Beta-barrel_TonB_sf"/>
</dbReference>
<evidence type="ECO:0000256" key="3">
    <source>
        <dbReference type="ARBA" id="ARBA00022452"/>
    </source>
</evidence>
<keyword evidence="3 10" id="KW-1134">Transmembrane beta strand</keyword>
<accession>A0A0X3AP04</accession>
<feature type="domain" description="TonB-dependent receptor-like beta-barrel" evidence="12">
    <location>
        <begin position="227"/>
        <end position="634"/>
    </location>
</feature>
<dbReference type="STRING" id="1586267.GCA_001418685_00448"/>
<keyword evidence="6 11" id="KW-0798">TonB box</keyword>
<reference evidence="14 15" key="1">
    <citation type="submission" date="2016-01" db="EMBL/GenBank/DDBJ databases">
        <authorList>
            <person name="McClelland M."/>
            <person name="Jain A."/>
            <person name="Saraogi P."/>
            <person name="Mendelson R."/>
            <person name="Westerman R."/>
            <person name="SanMiguel P."/>
            <person name="Csonka L."/>
        </authorList>
    </citation>
    <scope>NUCLEOTIDE SEQUENCE [LARGE SCALE GENOMIC DNA]</scope>
    <source>
        <strain evidence="14 15">R-53146</strain>
    </source>
</reference>
<keyword evidence="15" id="KW-1185">Reference proteome</keyword>